<dbReference type="GO" id="GO:1990745">
    <property type="term" value="C:EARP complex"/>
    <property type="evidence" value="ECO:0007669"/>
    <property type="project" value="TreeGrafter"/>
</dbReference>
<dbReference type="OrthoDB" id="203678at2759"/>
<evidence type="ECO:0000256" key="1">
    <source>
        <dbReference type="ARBA" id="ARBA00006080"/>
    </source>
</evidence>
<dbReference type="GO" id="GO:0032456">
    <property type="term" value="P:endocytic recycling"/>
    <property type="evidence" value="ECO:0007669"/>
    <property type="project" value="TreeGrafter"/>
</dbReference>
<keyword evidence="2" id="KW-0333">Golgi apparatus</keyword>
<name>A0A9P4SBG8_9PEZI</name>
<accession>A0A9P4SBG8</accession>
<dbReference type="GO" id="GO:0005829">
    <property type="term" value="C:cytosol"/>
    <property type="evidence" value="ECO:0007669"/>
    <property type="project" value="GOC"/>
</dbReference>
<dbReference type="GO" id="GO:0042147">
    <property type="term" value="P:retrograde transport, endosome to Golgi"/>
    <property type="evidence" value="ECO:0007669"/>
    <property type="project" value="UniProtKB-UniRule"/>
</dbReference>
<dbReference type="PANTHER" id="PTHR15954">
    <property type="entry name" value="VACUOLAR PROTEIN SORTING-ASSOCIATED PROTEIN 51 HOMOLOG"/>
    <property type="match status" value="1"/>
</dbReference>
<dbReference type="Proteomes" id="UP000799429">
    <property type="component" value="Unassembled WGS sequence"/>
</dbReference>
<keyword evidence="5" id="KW-1185">Reference proteome</keyword>
<organism evidence="4 5">
    <name type="scientific">Patellaria atrata CBS 101060</name>
    <dbReference type="NCBI Taxonomy" id="1346257"/>
    <lineage>
        <taxon>Eukaryota</taxon>
        <taxon>Fungi</taxon>
        <taxon>Dikarya</taxon>
        <taxon>Ascomycota</taxon>
        <taxon>Pezizomycotina</taxon>
        <taxon>Dothideomycetes</taxon>
        <taxon>Dothideomycetes incertae sedis</taxon>
        <taxon>Patellariales</taxon>
        <taxon>Patellariaceae</taxon>
        <taxon>Patellaria</taxon>
    </lineage>
</organism>
<comment type="similarity">
    <text evidence="1 2">Belongs to the VPS51 family.</text>
</comment>
<proteinExistence type="inferred from homology"/>
<comment type="subunit">
    <text evidence="2">Component of the Golgi-associated retrograde protein (GARP) complex.</text>
</comment>
<evidence type="ECO:0000256" key="2">
    <source>
        <dbReference type="RuleBase" id="RU368010"/>
    </source>
</evidence>
<keyword evidence="2" id="KW-0653">Protein transport</keyword>
<dbReference type="GO" id="GO:0016020">
    <property type="term" value="C:membrane"/>
    <property type="evidence" value="ECO:0007669"/>
    <property type="project" value="TreeGrafter"/>
</dbReference>
<dbReference type="GO" id="GO:0006869">
    <property type="term" value="P:lipid transport"/>
    <property type="evidence" value="ECO:0007669"/>
    <property type="project" value="UniProtKB-UniRule"/>
</dbReference>
<dbReference type="GO" id="GO:0048193">
    <property type="term" value="P:Golgi vesicle transport"/>
    <property type="evidence" value="ECO:0007669"/>
    <property type="project" value="TreeGrafter"/>
</dbReference>
<keyword evidence="2" id="KW-0445">Lipid transport</keyword>
<feature type="region of interest" description="Disordered" evidence="3">
    <location>
        <begin position="1"/>
        <end position="37"/>
    </location>
</feature>
<dbReference type="GO" id="GO:0007030">
    <property type="term" value="P:Golgi organization"/>
    <property type="evidence" value="ECO:0007669"/>
    <property type="project" value="UniProtKB-UniRule"/>
</dbReference>
<comment type="caution">
    <text evidence="4">The sequence shown here is derived from an EMBL/GenBank/DDBJ whole genome shotgun (WGS) entry which is preliminary data.</text>
</comment>
<evidence type="ECO:0000313" key="5">
    <source>
        <dbReference type="Proteomes" id="UP000799429"/>
    </source>
</evidence>
<evidence type="ECO:0000313" key="4">
    <source>
        <dbReference type="EMBL" id="KAF2838563.1"/>
    </source>
</evidence>
<dbReference type="PANTHER" id="PTHR15954:SF4">
    <property type="entry name" value="VACUOLAR PROTEIN SORTING-ASSOCIATED PROTEIN 51 HOMOLOG"/>
    <property type="match status" value="1"/>
</dbReference>
<feature type="compositionally biased region" description="Low complexity" evidence="3">
    <location>
        <begin position="1"/>
        <end position="33"/>
    </location>
</feature>
<dbReference type="Pfam" id="PF08700">
    <property type="entry name" value="VPS51_Exo84_N"/>
    <property type="match status" value="1"/>
</dbReference>
<comment type="function">
    <text evidence="2">Acts as component of the GARP complex that is involved in retrograde transport from early and late endosomes to the trans-Golgi network (TGN).</text>
</comment>
<dbReference type="GO" id="GO:0000938">
    <property type="term" value="C:GARP complex"/>
    <property type="evidence" value="ECO:0007669"/>
    <property type="project" value="UniProtKB-UniRule"/>
</dbReference>
<protein>
    <recommendedName>
        <fullName evidence="2">Vacuolar protein sorting-associated protein 51 homolog</fullName>
    </recommendedName>
</protein>
<reference evidence="4" key="1">
    <citation type="journal article" date="2020" name="Stud. Mycol.">
        <title>101 Dothideomycetes genomes: a test case for predicting lifestyles and emergence of pathogens.</title>
        <authorList>
            <person name="Haridas S."/>
            <person name="Albert R."/>
            <person name="Binder M."/>
            <person name="Bloem J."/>
            <person name="Labutti K."/>
            <person name="Salamov A."/>
            <person name="Andreopoulos B."/>
            <person name="Baker S."/>
            <person name="Barry K."/>
            <person name="Bills G."/>
            <person name="Bluhm B."/>
            <person name="Cannon C."/>
            <person name="Castanera R."/>
            <person name="Culley D."/>
            <person name="Daum C."/>
            <person name="Ezra D."/>
            <person name="Gonzalez J."/>
            <person name="Henrissat B."/>
            <person name="Kuo A."/>
            <person name="Liang C."/>
            <person name="Lipzen A."/>
            <person name="Lutzoni F."/>
            <person name="Magnuson J."/>
            <person name="Mondo S."/>
            <person name="Nolan M."/>
            <person name="Ohm R."/>
            <person name="Pangilinan J."/>
            <person name="Park H.-J."/>
            <person name="Ramirez L."/>
            <person name="Alfaro M."/>
            <person name="Sun H."/>
            <person name="Tritt A."/>
            <person name="Yoshinaga Y."/>
            <person name="Zwiers L.-H."/>
            <person name="Turgeon B."/>
            <person name="Goodwin S."/>
            <person name="Spatafora J."/>
            <person name="Crous P."/>
            <person name="Grigoriev I."/>
        </authorList>
    </citation>
    <scope>NUCLEOTIDE SEQUENCE</scope>
    <source>
        <strain evidence="4">CBS 101060</strain>
    </source>
</reference>
<sequence length="252" mass="27603">MSTIASPRISTSIRSPSSSRTSFESPHPQQAPRPARRNRAALRDYYGIKAPLADASEEALKEDWREEDNSSELDKEGFNAEAYVASVLAREGLEGVLKVEGGLMSEIRGLDGERKALVYDNYSKLIAATDTIRKMRSNMDPLTPTTNTLSPAISHIAETAAALSSSLIDRTPAPPKITADDISPPTQQRQKQTVKWVLAAPTRLRSLVASGDIDSAEEDWAEVKNLLNKWDGVQGVDEVRKRCEAALKGEDK</sequence>
<gene>
    <name evidence="4" type="ORF">M501DRAFT_934410</name>
</gene>
<evidence type="ECO:0000256" key="3">
    <source>
        <dbReference type="SAM" id="MobiDB-lite"/>
    </source>
</evidence>
<dbReference type="AlphaFoldDB" id="A0A9P4SBG8"/>
<dbReference type="InterPro" id="IPR014812">
    <property type="entry name" value="Vps51"/>
</dbReference>
<keyword evidence="2" id="KW-0813">Transport</keyword>
<dbReference type="EMBL" id="MU006096">
    <property type="protein sequence ID" value="KAF2838563.1"/>
    <property type="molecule type" value="Genomic_DNA"/>
</dbReference>
<comment type="subcellular location">
    <subcellularLocation>
        <location evidence="2">Golgi apparatus</location>
        <location evidence="2">trans-Golgi network</location>
    </subcellularLocation>
</comment>
<dbReference type="GO" id="GO:0015031">
    <property type="term" value="P:protein transport"/>
    <property type="evidence" value="ECO:0007669"/>
    <property type="project" value="UniProtKB-UniRule"/>
</dbReference>